<protein>
    <submittedName>
        <fullName evidence="3">Uncharacterized protein</fullName>
    </submittedName>
</protein>
<keyword evidence="4" id="KW-1185">Reference proteome</keyword>
<evidence type="ECO:0000313" key="4">
    <source>
        <dbReference type="Proteomes" id="UP000001307"/>
    </source>
</evidence>
<dbReference type="GO" id="GO:0000785">
    <property type="term" value="C:chromatin"/>
    <property type="evidence" value="ECO:0007669"/>
    <property type="project" value="TreeGrafter"/>
</dbReference>
<reference evidence="3" key="1">
    <citation type="journal article" date="2010" name="Science">
        <title>Plasticity of animal genome architecture unmasked by rapid evolution of a pelagic tunicate.</title>
        <authorList>
            <person name="Denoeud F."/>
            <person name="Henriet S."/>
            <person name="Mungpakdee S."/>
            <person name="Aury J.M."/>
            <person name="Da Silva C."/>
            <person name="Brinkmann H."/>
            <person name="Mikhaleva J."/>
            <person name="Olsen L.C."/>
            <person name="Jubin C."/>
            <person name="Canestro C."/>
            <person name="Bouquet J.M."/>
            <person name="Danks G."/>
            <person name="Poulain J."/>
            <person name="Campsteijn C."/>
            <person name="Adamski M."/>
            <person name="Cross I."/>
            <person name="Yadetie F."/>
            <person name="Muffato M."/>
            <person name="Louis A."/>
            <person name="Butcher S."/>
            <person name="Tsagkogeorga G."/>
            <person name="Konrad A."/>
            <person name="Singh S."/>
            <person name="Jensen M.F."/>
            <person name="Cong E.H."/>
            <person name="Eikeseth-Otteraa H."/>
            <person name="Noel B."/>
            <person name="Anthouard V."/>
            <person name="Porcel B.M."/>
            <person name="Kachouri-Lafond R."/>
            <person name="Nishino A."/>
            <person name="Ugolini M."/>
            <person name="Chourrout P."/>
            <person name="Nishida H."/>
            <person name="Aasland R."/>
            <person name="Huzurbazar S."/>
            <person name="Westhof E."/>
            <person name="Delsuc F."/>
            <person name="Lehrach H."/>
            <person name="Reinhardt R."/>
            <person name="Weissenbach J."/>
            <person name="Roy S.W."/>
            <person name="Artiguenave F."/>
            <person name="Postlethwait J.H."/>
            <person name="Manak J.R."/>
            <person name="Thompson E.M."/>
            <person name="Jaillon O."/>
            <person name="Du Pasquier L."/>
            <person name="Boudinot P."/>
            <person name="Liberles D.A."/>
            <person name="Volff J.N."/>
            <person name="Philippe H."/>
            <person name="Lenhard B."/>
            <person name="Roest Crollius H."/>
            <person name="Wincker P."/>
            <person name="Chourrout D."/>
        </authorList>
    </citation>
    <scope>NUCLEOTIDE SEQUENCE [LARGE SCALE GENOMIC DNA]</scope>
</reference>
<dbReference type="EMBL" id="FN653056">
    <property type="protein sequence ID" value="CBY24666.1"/>
    <property type="molecule type" value="Genomic_DNA"/>
</dbReference>
<organism evidence="3">
    <name type="scientific">Oikopleura dioica</name>
    <name type="common">Tunicate</name>
    <dbReference type="NCBI Taxonomy" id="34765"/>
    <lineage>
        <taxon>Eukaryota</taxon>
        <taxon>Metazoa</taxon>
        <taxon>Chordata</taxon>
        <taxon>Tunicata</taxon>
        <taxon>Appendicularia</taxon>
        <taxon>Copelata</taxon>
        <taxon>Oikopleuridae</taxon>
        <taxon>Oikopleura</taxon>
    </lineage>
</organism>
<feature type="coiled-coil region" evidence="1">
    <location>
        <begin position="821"/>
        <end position="1881"/>
    </location>
</feature>
<evidence type="ECO:0000256" key="2">
    <source>
        <dbReference type="SAM" id="MobiDB-lite"/>
    </source>
</evidence>
<dbReference type="InParanoid" id="E4XIY1"/>
<dbReference type="GO" id="GO:0007076">
    <property type="term" value="P:mitotic chromosome condensation"/>
    <property type="evidence" value="ECO:0007669"/>
    <property type="project" value="TreeGrafter"/>
</dbReference>
<dbReference type="SUPFAM" id="SSF57997">
    <property type="entry name" value="Tropomyosin"/>
    <property type="match status" value="1"/>
</dbReference>
<feature type="coiled-coil region" evidence="1">
    <location>
        <begin position="517"/>
        <end position="667"/>
    </location>
</feature>
<name>E4XIY1_OIKDI</name>
<proteinExistence type="predicted"/>
<feature type="region of interest" description="Disordered" evidence="2">
    <location>
        <begin position="321"/>
        <end position="450"/>
    </location>
</feature>
<feature type="compositionally biased region" description="Polar residues" evidence="2">
    <location>
        <begin position="333"/>
        <end position="349"/>
    </location>
</feature>
<dbReference type="GO" id="GO:0000793">
    <property type="term" value="C:condensed chromosome"/>
    <property type="evidence" value="ECO:0007669"/>
    <property type="project" value="TreeGrafter"/>
</dbReference>
<dbReference type="PANTHER" id="PTHR43941">
    <property type="entry name" value="STRUCTURAL MAINTENANCE OF CHROMOSOMES PROTEIN 2"/>
    <property type="match status" value="1"/>
</dbReference>
<dbReference type="PANTHER" id="PTHR43941:SF1">
    <property type="entry name" value="STRUCTURAL MAINTENANCE OF CHROMOSOMES PROTEIN 2"/>
    <property type="match status" value="1"/>
</dbReference>
<gene>
    <name evidence="3" type="ORF">GSOID_T00012561001</name>
</gene>
<dbReference type="GO" id="GO:0000796">
    <property type="term" value="C:condensin complex"/>
    <property type="evidence" value="ECO:0007669"/>
    <property type="project" value="TreeGrafter"/>
</dbReference>
<dbReference type="Proteomes" id="UP000001307">
    <property type="component" value="Unassembled WGS sequence"/>
</dbReference>
<feature type="compositionally biased region" description="Polar residues" evidence="2">
    <location>
        <begin position="414"/>
        <end position="433"/>
    </location>
</feature>
<accession>E4XIY1</accession>
<evidence type="ECO:0000256" key="1">
    <source>
        <dbReference type="SAM" id="Coils"/>
    </source>
</evidence>
<dbReference type="OrthoDB" id="6623078at2759"/>
<dbReference type="GO" id="GO:0003682">
    <property type="term" value="F:chromatin binding"/>
    <property type="evidence" value="ECO:0007669"/>
    <property type="project" value="TreeGrafter"/>
</dbReference>
<feature type="coiled-coil region" evidence="1">
    <location>
        <begin position="709"/>
        <end position="785"/>
    </location>
</feature>
<evidence type="ECO:0000313" key="3">
    <source>
        <dbReference type="EMBL" id="CBY24666.1"/>
    </source>
</evidence>
<keyword evidence="1" id="KW-0175">Coiled coil</keyword>
<sequence>MSAVLKWLGRATMSRKGRNALSVSSTKVYFDIAVDEIPAGRIVFKNLDIRRSGRMDQLTVDITLTNSVHSREGLLTAVTRIPERYLRKEDFMRQLISGRNPHAETMFGITYDAHTDMDGKFQVIGEIESGWDSLIEIECACVQPVAYYYPNNQHLMALAEQTGADRDPLLLERIAVGLQSDTYIPGMIDKQLALDAAEATHGADDENNTSYSEKINLDERSLRSNEERKNEILKGVPVALRPTFESSETALEKEKEKWLAWEKKSELDIVTMNVRQNFLNMEKKGEMINNPTIGPGPMTASATIVDCVTKEKGRYFALHTSSLERPPSAKPRTISQDSDVQASLRSATGFTDDETTSIRSMSSIQRRERRMPSHRVIQEDNFTDGGLDSMGSIRLEDSQQISRGHVYREERNSQDSATDANINRFESQDSGQSFPAPPASNGSSDHSIHYLSESSNDFQNKLTAEASYETDDYSARQPLKSLSSRQLVAALKESSPLNNRAIQDLPPRFIPEPLPVVNETEKELKHLQYKFEDMQDEAAHGKSEMERVRALLERKEKELAALRKVLRDELVTHDQEISKLRNINRHAVENLKMENESLASEIHQTKAELESKGGNEDMREQVFVDNLKMTKEISQLRQSINEAKASEEALSRQLDEHIAESERLNKQLMMTTDDDLFIAEIEVLRKTKELSNVRTVRIETQNHQQATELLRLRREKEIVAKRLQDAERMSGQATRSAAHLSEETSVIMQNAEEWEKKADLAEAQMQELKRRLGGMMEDNRKLSDQLDSQKVAVIESEKDKLQAEAKVRELQFQRDADSRKIIQLEYDIKSKTNELNQIENLNDNTKKEEALEKELEFVKEELIHSQKQVMIAEEKNTKVQSELRRMDKDIENELKERELIVQELKETTASRKDLEANLEQTTKERDELLQESRKHKTMLDHVEDDKLNLEEQISELDAINRKMRRNIQDLSEEIKDKDVEIEEAKFRISSEAGSTTDLKTNIGDLERELKSVNDELRHKSELLEERASELDSTKDSERRLRMQLEEMDQRVQEFSQTTIQNEDRVKSQTSEIARLQTEIKNLKTNLKQTEDQLSRQEEESNRLKRIKHEKEIAIGDMEDASREQVQEMRRQIEDRQKDIVGFKSKIASLEEEIEHTEQRRSEQLNKILDLENQKRLFDQFKSQNELALKEKDRKIEGFDEKYRKLDEENQKFLDQIREANQKARNLEKERFDTSLENEEIQRKLREAERKIRDLERKVGNQSEADVKLVEIQAELDEKVRANRRLTENLDKAQEKVVLVENDLRKAQGTVKASETRKGQEARRRDQLELELQAKTEVLNQANDKISELEDILHEKSILMTTLERDNQKIRENLDDEIVIKDNAENRVEKLQLQLAAADERYKGLASKLEGMSGGKIPDLQPEVDRLTKSIDEKSRQLAQAESRVARIQRELEAQIKMQPGSDAEARRKIAALKKQLEDERHRNDELQDAVRNQEHRNIEGQAKLVEGDNKNFEKELFKMRRALEDKDRKIASAEETILKQKEVIEELDNIQKQSEDAALNEMQGYMTDTRSQFETMRKQLQLKDQEVAKLKNEKDVLESDLDSIEEKYELLEERYENTRKAKNDQGTTIEETASLIRELRDKLLESQSEVTRLKRRLEGTVASKDENEDELADILVEKENLQTRFDHLASQLAAVELEIDELKHDRDENYVEIEKQNEVMASQEEEIEILKSQVELAQREAEKQASQISHGLVDYKAVKSTADKELQEWKKKCDQLEKRLVDETKELKVIMEQHKKTEQKLRHVLSQAESSSGKNNANNEVLELRLKSMKQQLDISESELDLAQNEKRSFRDECSAKDEELTNLSKQIASLQARLRIAEASKSGQMEITTI</sequence>